<dbReference type="Proteomes" id="UP000261620">
    <property type="component" value="Unplaced"/>
</dbReference>
<evidence type="ECO:0000256" key="2">
    <source>
        <dbReference type="ARBA" id="ARBA00006209"/>
    </source>
</evidence>
<dbReference type="GO" id="GO:0005942">
    <property type="term" value="C:phosphatidylinositol 3-kinase complex"/>
    <property type="evidence" value="ECO:0007669"/>
    <property type="project" value="TreeGrafter"/>
</dbReference>
<dbReference type="InterPro" id="IPR042236">
    <property type="entry name" value="PI3K_accessory_sf"/>
</dbReference>
<protein>
    <recommendedName>
        <fullName evidence="3">phosphatidylinositol-4,5-bisphosphate 3-kinase</fullName>
        <ecNumber evidence="3">2.7.1.153</ecNumber>
    </recommendedName>
</protein>
<dbReference type="SUPFAM" id="SSF56112">
    <property type="entry name" value="Protein kinase-like (PK-like)"/>
    <property type="match status" value="1"/>
</dbReference>
<dbReference type="GO" id="GO:0005737">
    <property type="term" value="C:cytoplasm"/>
    <property type="evidence" value="ECO:0007669"/>
    <property type="project" value="UniProtKB-ARBA"/>
</dbReference>
<dbReference type="GO" id="GO:0035005">
    <property type="term" value="F:1-phosphatidylinositol-4-phosphate 3-kinase activity"/>
    <property type="evidence" value="ECO:0007669"/>
    <property type="project" value="TreeGrafter"/>
</dbReference>
<dbReference type="PROSITE" id="PS51545">
    <property type="entry name" value="PIK_HELICAL"/>
    <property type="match status" value="1"/>
</dbReference>
<reference evidence="14" key="2">
    <citation type="submission" date="2025-09" db="UniProtKB">
        <authorList>
            <consortium name="Ensembl"/>
        </authorList>
    </citation>
    <scope>IDENTIFICATION</scope>
</reference>
<evidence type="ECO:0000259" key="13">
    <source>
        <dbReference type="PROSITE" id="PS51547"/>
    </source>
</evidence>
<comment type="pathway">
    <text evidence="1">Phospholipid metabolism; phosphatidylinositol phosphate biosynthesis.</text>
</comment>
<sequence>MPPGKYGMQEEWEKEGDQGIMMDFLLPTGIFLKFSVSRNDTIKSIKKMVWKNARKEALFEVLADPDAYVFTCINQTAEREELEEESRRISDVKPFMCVLRLVAREGDRVEKLTNTQISLLTGRGLHEFEAQKNHEVNEFRTKMRAFCEEKAHERHMLPWQRWMECCFPCELEPRCSGSAKSKNTKKIFINVKFEACDESFMLQQDPQDVPVALVRSALKKKATVFRSVRQEPEDYTLQVNGRWEFIYGQHPLCQFKYIFSCLRNGQNPYLTMVHYSTIHKYQEEQGSMCSQVCKSRSSSRPPPLPLKKQNTSSLWSINEPFYIHLLQGSRVNADEGMKLVVQAGLFHGSELLCKVVTSLEMAVSYEPLWDQRLEFDINVADLPRMSRLCFALYGFIEKAKKPRGTKKKNKKADCPLAWVNTMVFDYKDQLKTGEFLLSTWPSVPDDKGGLLNPMGTVEKNPNVDSAAGLLIRFPNIRPYPLYYPPLDKVLLLKKLCFREHGEICTCYIKICFLKEIMDNKNYTEFFEDEKELLWKLRAEVRNFYPESLSKLLLITKWSKREDVVQMVSLLRNWPDLPAIQALELLDYSFPDPAVRSFTIRCLRKLSDDEVLQYLIQLVHVLKYESYLDCDLTTFLLERALSNRRIGHFLFWHLKSEIHVASVSLRFSLILEAYCRGNIWHIKLLTKQNEALLKMKTLSDIVKTGSQKMTVDDLKLCIRQESYLETLSDLLSPLNPSIILTEICADKCRFMDSKMKPLWLMYKNPLAQGDMMGIIFKNGDDLRQDMLTLQMIQLMENLWKKEGLDLRMIPYGCLSTGNKMGLIEVVKNSDTIANIQRNSSNSAATAAFNKDALLNWLKSKNPENKLDQAIEEFTLSCAGYCVATYVLGIGDRHNDNIMIRETGQLFHIDFGHFLGNFKRKLGINRERVPFILTYDFVHVIQQGRTNNSEKFERFREYCERAYKILCRNGMLFVNLFAMMKAAGLPELTSFKDIQYLKDSLSLGKSEEEALKNFKVKFNEALRESWKTKVNWMMHSLAKDNRP</sequence>
<evidence type="ECO:0000256" key="1">
    <source>
        <dbReference type="ARBA" id="ARBA00004805"/>
    </source>
</evidence>
<dbReference type="Pfam" id="PF00454">
    <property type="entry name" value="PI3_PI4_kinase"/>
    <property type="match status" value="1"/>
</dbReference>
<dbReference type="Gene3D" id="1.10.1070.11">
    <property type="entry name" value="Phosphatidylinositol 3-/4-kinase, catalytic domain"/>
    <property type="match status" value="1"/>
</dbReference>
<keyword evidence="4" id="KW-0808">Transferase</keyword>
<comment type="catalytic activity">
    <reaction evidence="8">
        <text>a 1,2-diacyl-sn-glycero-3-phospho-(1D-myo-inositol-4,5-bisphosphate) + ATP = a 1,2-diacyl-sn-glycero-3-phospho-(1D-myo-inositol-3,4,5-trisphosphate) + ADP + H(+)</text>
        <dbReference type="Rhea" id="RHEA:21292"/>
        <dbReference type="ChEBI" id="CHEBI:15378"/>
        <dbReference type="ChEBI" id="CHEBI:30616"/>
        <dbReference type="ChEBI" id="CHEBI:57836"/>
        <dbReference type="ChEBI" id="CHEBI:58456"/>
        <dbReference type="ChEBI" id="CHEBI:456216"/>
        <dbReference type="EC" id="2.7.1.153"/>
    </reaction>
    <physiologicalReaction direction="left-to-right" evidence="8">
        <dbReference type="Rhea" id="RHEA:21293"/>
    </physiologicalReaction>
</comment>
<dbReference type="GO" id="GO:0016477">
    <property type="term" value="P:cell migration"/>
    <property type="evidence" value="ECO:0007669"/>
    <property type="project" value="TreeGrafter"/>
</dbReference>
<keyword evidence="7" id="KW-0067">ATP-binding</keyword>
<evidence type="ECO:0000256" key="5">
    <source>
        <dbReference type="ARBA" id="ARBA00022741"/>
    </source>
</evidence>
<dbReference type="GO" id="GO:0016303">
    <property type="term" value="F:1-phosphatidylinositol-3-kinase activity"/>
    <property type="evidence" value="ECO:0007669"/>
    <property type="project" value="TreeGrafter"/>
</dbReference>
<dbReference type="SUPFAM" id="SSF49562">
    <property type="entry name" value="C2 domain (Calcium/lipid-binding domain, CaLB)"/>
    <property type="match status" value="1"/>
</dbReference>
<name>A0A3Q3W676_MOLML</name>
<evidence type="ECO:0000256" key="7">
    <source>
        <dbReference type="ARBA" id="ARBA00022840"/>
    </source>
</evidence>
<dbReference type="FunFam" id="3.10.20.770:FF:000002">
    <property type="entry name" value="Phosphatidylinositol 4,5-bisphosphate 3-kinase catalytic subunit"/>
    <property type="match status" value="1"/>
</dbReference>
<dbReference type="Gene3D" id="3.30.1010.10">
    <property type="entry name" value="Phosphatidylinositol 3-kinase Catalytic Subunit, Chain A, domain 4"/>
    <property type="match status" value="1"/>
</dbReference>
<dbReference type="InterPro" id="IPR002420">
    <property type="entry name" value="PI3K-type_C2_dom"/>
</dbReference>
<dbReference type="SUPFAM" id="SSF48371">
    <property type="entry name" value="ARM repeat"/>
    <property type="match status" value="1"/>
</dbReference>
<keyword evidence="15" id="KW-1185">Reference proteome</keyword>
<dbReference type="EC" id="2.7.1.153" evidence="3"/>
<dbReference type="SMART" id="SM00145">
    <property type="entry name" value="PI3Ka"/>
    <property type="match status" value="1"/>
</dbReference>
<dbReference type="PROSITE" id="PS00916">
    <property type="entry name" value="PI3_4_KINASE_2"/>
    <property type="match status" value="1"/>
</dbReference>
<dbReference type="Gene3D" id="3.10.20.770">
    <property type="match status" value="1"/>
</dbReference>
<dbReference type="PROSITE" id="PS51544">
    <property type="entry name" value="PI3K_ABD"/>
    <property type="match status" value="1"/>
</dbReference>
<keyword evidence="6" id="KW-0418">Kinase</keyword>
<dbReference type="InterPro" id="IPR003113">
    <property type="entry name" value="PI3K_ABD"/>
</dbReference>
<evidence type="ECO:0000259" key="10">
    <source>
        <dbReference type="PROSITE" id="PS51544"/>
    </source>
</evidence>
<dbReference type="CDD" id="cd00872">
    <property type="entry name" value="PI3Ka_I"/>
    <property type="match status" value="1"/>
</dbReference>
<dbReference type="OMA" id="CCEPQIT"/>
<dbReference type="InterPro" id="IPR000341">
    <property type="entry name" value="PI3K_Ras-bd_dom"/>
</dbReference>
<evidence type="ECO:0000256" key="3">
    <source>
        <dbReference type="ARBA" id="ARBA00012010"/>
    </source>
</evidence>
<dbReference type="SMART" id="SM00146">
    <property type="entry name" value="PI3Kc"/>
    <property type="match status" value="1"/>
</dbReference>
<dbReference type="PROSITE" id="PS00915">
    <property type="entry name" value="PI3_4_KINASE_1"/>
    <property type="match status" value="1"/>
</dbReference>
<dbReference type="Pfam" id="PF02192">
    <property type="entry name" value="PI3K_p85B"/>
    <property type="match status" value="1"/>
</dbReference>
<dbReference type="GO" id="GO:0005886">
    <property type="term" value="C:plasma membrane"/>
    <property type="evidence" value="ECO:0007669"/>
    <property type="project" value="TreeGrafter"/>
</dbReference>
<dbReference type="InterPro" id="IPR018936">
    <property type="entry name" value="PI3/4_kinase_CS"/>
</dbReference>
<organism evidence="14 15">
    <name type="scientific">Mola mola</name>
    <name type="common">Ocean sunfish</name>
    <name type="synonym">Tetraodon mola</name>
    <dbReference type="NCBI Taxonomy" id="94237"/>
    <lineage>
        <taxon>Eukaryota</taxon>
        <taxon>Metazoa</taxon>
        <taxon>Chordata</taxon>
        <taxon>Craniata</taxon>
        <taxon>Vertebrata</taxon>
        <taxon>Euteleostomi</taxon>
        <taxon>Actinopterygii</taxon>
        <taxon>Neopterygii</taxon>
        <taxon>Teleostei</taxon>
        <taxon>Neoteleostei</taxon>
        <taxon>Acanthomorphata</taxon>
        <taxon>Eupercaria</taxon>
        <taxon>Tetraodontiformes</taxon>
        <taxon>Molidae</taxon>
        <taxon>Mola</taxon>
    </lineage>
</organism>
<accession>A0A3Q3W676</accession>
<dbReference type="Gene3D" id="1.25.40.70">
    <property type="entry name" value="Phosphatidylinositol 3-kinase, accessory domain (PIK)"/>
    <property type="match status" value="1"/>
</dbReference>
<dbReference type="GO" id="GO:0043491">
    <property type="term" value="P:phosphatidylinositol 3-kinase/protein kinase B signal transduction"/>
    <property type="evidence" value="ECO:0007669"/>
    <property type="project" value="TreeGrafter"/>
</dbReference>
<dbReference type="InterPro" id="IPR011009">
    <property type="entry name" value="Kinase-like_dom_sf"/>
</dbReference>
<dbReference type="InterPro" id="IPR035892">
    <property type="entry name" value="C2_domain_sf"/>
</dbReference>
<evidence type="ECO:0000259" key="12">
    <source>
        <dbReference type="PROSITE" id="PS51546"/>
    </source>
</evidence>
<dbReference type="SMART" id="SM00143">
    <property type="entry name" value="PI3K_p85B"/>
    <property type="match status" value="1"/>
</dbReference>
<reference evidence="14" key="1">
    <citation type="submission" date="2025-08" db="UniProtKB">
        <authorList>
            <consortium name="Ensembl"/>
        </authorList>
    </citation>
    <scope>IDENTIFICATION</scope>
</reference>
<dbReference type="FunFam" id="2.60.40.150:FF:000046">
    <property type="entry name" value="Phosphatidylinositol 4,5-bisphosphate 3-kinase catalytic subunit"/>
    <property type="match status" value="1"/>
</dbReference>
<dbReference type="PANTHER" id="PTHR10048">
    <property type="entry name" value="PHOSPHATIDYLINOSITOL KINASE"/>
    <property type="match status" value="1"/>
</dbReference>
<dbReference type="CDD" id="cd08693">
    <property type="entry name" value="C2_PI3K_class_I_beta_delta"/>
    <property type="match status" value="1"/>
</dbReference>
<dbReference type="InterPro" id="IPR001263">
    <property type="entry name" value="PI3K_accessory_dom"/>
</dbReference>
<dbReference type="Gene3D" id="2.60.40.150">
    <property type="entry name" value="C2 domain"/>
    <property type="match status" value="1"/>
</dbReference>
<dbReference type="InterPro" id="IPR029071">
    <property type="entry name" value="Ubiquitin-like_domsf"/>
</dbReference>
<dbReference type="Ensembl" id="ENSMMOT00000012102.1">
    <property type="protein sequence ID" value="ENSMMOP00000011901.1"/>
    <property type="gene ID" value="ENSMMOG00000009149.1"/>
</dbReference>
<dbReference type="PROSITE" id="PS51546">
    <property type="entry name" value="PI3K_RBD"/>
    <property type="match status" value="1"/>
</dbReference>
<dbReference type="PROSITE" id="PS51547">
    <property type="entry name" value="C2_PI3K"/>
    <property type="match status" value="1"/>
</dbReference>
<keyword evidence="5" id="KW-0547">Nucleotide-binding</keyword>
<proteinExistence type="inferred from homology"/>
<dbReference type="GO" id="GO:0046934">
    <property type="term" value="F:1-phosphatidylinositol-4,5-bisphosphate 3-kinase activity"/>
    <property type="evidence" value="ECO:0007669"/>
    <property type="project" value="UniProtKB-EC"/>
</dbReference>
<dbReference type="SMART" id="SM00144">
    <property type="entry name" value="PI3K_rbd"/>
    <property type="match status" value="1"/>
</dbReference>
<dbReference type="Pfam" id="PF00792">
    <property type="entry name" value="PI3K_C2"/>
    <property type="match status" value="1"/>
</dbReference>
<evidence type="ECO:0000313" key="14">
    <source>
        <dbReference type="Ensembl" id="ENSMMOP00000011901.1"/>
    </source>
</evidence>
<feature type="domain" description="C2 PI3K-type" evidence="13">
    <location>
        <begin position="317"/>
        <end position="474"/>
    </location>
</feature>
<dbReference type="PROSITE" id="PS50290">
    <property type="entry name" value="PI3_4_KINASE_3"/>
    <property type="match status" value="1"/>
</dbReference>
<feature type="domain" description="PI3K-ABD" evidence="10">
    <location>
        <begin position="16"/>
        <end position="105"/>
    </location>
</feature>
<evidence type="ECO:0000313" key="15">
    <source>
        <dbReference type="Proteomes" id="UP000261620"/>
    </source>
</evidence>
<feature type="domain" description="PIK helical" evidence="11">
    <location>
        <begin position="499"/>
        <end position="676"/>
    </location>
</feature>
<dbReference type="InterPro" id="IPR015433">
    <property type="entry name" value="PI3/4_kinase"/>
</dbReference>
<dbReference type="FunFam" id="1.10.1070.11:FF:000001">
    <property type="entry name" value="Phosphatidylinositol 4,5-bisphosphate 3-kinase catalytic subunit"/>
    <property type="match status" value="1"/>
</dbReference>
<evidence type="ECO:0000259" key="11">
    <source>
        <dbReference type="PROSITE" id="PS51545"/>
    </source>
</evidence>
<dbReference type="PANTHER" id="PTHR10048:SF35">
    <property type="entry name" value="PHOSPHATIDYLINOSITOL 4,5-BISPHOSPHATE 3-KINASE CATALYTIC SUBUNIT DELTA ISOFORM"/>
    <property type="match status" value="1"/>
</dbReference>
<feature type="domain" description="PI3K/PI4K catalytic" evidence="9">
    <location>
        <begin position="743"/>
        <end position="1024"/>
    </location>
</feature>
<evidence type="ECO:0000256" key="6">
    <source>
        <dbReference type="ARBA" id="ARBA00022777"/>
    </source>
</evidence>
<dbReference type="Pfam" id="PF00613">
    <property type="entry name" value="PI3Ka"/>
    <property type="match status" value="1"/>
</dbReference>
<feature type="domain" description="PI3K-RBD" evidence="12">
    <location>
        <begin position="184"/>
        <end position="274"/>
    </location>
</feature>
<dbReference type="UniPathway" id="UPA00220"/>
<dbReference type="InterPro" id="IPR000403">
    <property type="entry name" value="PI3/4_kinase_cat_dom"/>
</dbReference>
<evidence type="ECO:0000256" key="4">
    <source>
        <dbReference type="ARBA" id="ARBA00022679"/>
    </source>
</evidence>
<dbReference type="GO" id="GO:0005524">
    <property type="term" value="F:ATP binding"/>
    <property type="evidence" value="ECO:0007669"/>
    <property type="project" value="UniProtKB-KW"/>
</dbReference>
<dbReference type="SUPFAM" id="SSF54236">
    <property type="entry name" value="Ubiquitin-like"/>
    <property type="match status" value="1"/>
</dbReference>
<dbReference type="GO" id="GO:0048015">
    <property type="term" value="P:phosphatidylinositol-mediated signaling"/>
    <property type="evidence" value="ECO:0007669"/>
    <property type="project" value="TreeGrafter"/>
</dbReference>
<dbReference type="Pfam" id="PF00794">
    <property type="entry name" value="PI3K_rbd"/>
    <property type="match status" value="1"/>
</dbReference>
<dbReference type="STRING" id="94237.ENSMMOP00000011901"/>
<evidence type="ECO:0000256" key="8">
    <source>
        <dbReference type="ARBA" id="ARBA00023981"/>
    </source>
</evidence>
<dbReference type="SMART" id="SM00142">
    <property type="entry name" value="PI3K_C2"/>
    <property type="match status" value="1"/>
</dbReference>
<dbReference type="AlphaFoldDB" id="A0A3Q3W676"/>
<evidence type="ECO:0000259" key="9">
    <source>
        <dbReference type="PROSITE" id="PS50290"/>
    </source>
</evidence>
<dbReference type="InterPro" id="IPR036940">
    <property type="entry name" value="PI3/4_kinase_cat_sf"/>
</dbReference>
<comment type="similarity">
    <text evidence="2">Belongs to the PI3/PI4-kinase family. Type III PI4K subfamily.</text>
</comment>
<dbReference type="InterPro" id="IPR016024">
    <property type="entry name" value="ARM-type_fold"/>
</dbReference>